<evidence type="ECO:0008006" key="3">
    <source>
        <dbReference type="Google" id="ProtNLM"/>
    </source>
</evidence>
<name>A0A2G5PFJ6_9MYCO</name>
<reference evidence="1 2" key="1">
    <citation type="journal article" date="2017" name="Infect. Genet. Evol.">
        <title>The new phylogeny of the genus Mycobacterium: The old and the news.</title>
        <authorList>
            <person name="Tortoli E."/>
            <person name="Fedrizzi T."/>
            <person name="Meehan C.J."/>
            <person name="Trovato A."/>
            <person name="Grottola A."/>
            <person name="Giacobazzi E."/>
            <person name="Serpini G.F."/>
            <person name="Tagliazucchi S."/>
            <person name="Fabio A."/>
            <person name="Bettua C."/>
            <person name="Bertorelli R."/>
            <person name="Frascaro F."/>
            <person name="De Sanctis V."/>
            <person name="Pecorari M."/>
            <person name="Jousson O."/>
            <person name="Segata N."/>
            <person name="Cirillo D.M."/>
        </authorList>
    </citation>
    <scope>NUCLEOTIDE SEQUENCE [LARGE SCALE GENOMIC DNA]</scope>
    <source>
        <strain evidence="1 2">CIP1034565</strain>
    </source>
</reference>
<protein>
    <recommendedName>
        <fullName evidence="3">DUF559 domain-containing protein</fullName>
    </recommendedName>
</protein>
<dbReference type="Gene3D" id="3.40.960.10">
    <property type="entry name" value="VSR Endonuclease"/>
    <property type="match status" value="1"/>
</dbReference>
<proteinExistence type="predicted"/>
<comment type="caution">
    <text evidence="1">The sequence shown here is derived from an EMBL/GenBank/DDBJ whole genome shotgun (WGS) entry which is preliminary data.</text>
</comment>
<sequence>MREATDEPFLALRHALRCLDHEGITVVCDSLLNISRRALAGEPVVEVLTPTEVEAAFDGAPAHIRRCLDRCDARADSGTETMIRLRLRSKRVKVEPQAAIPGVGRVDALVGDRLIIEADSVEHHLTEAGFRKDRRKDREAARQGLLHMRLTYQDVVYNWPETEAAIMSAIRDGHHRAPRRRNAV</sequence>
<evidence type="ECO:0000313" key="1">
    <source>
        <dbReference type="EMBL" id="PIB77089.1"/>
    </source>
</evidence>
<keyword evidence="2" id="KW-1185">Reference proteome</keyword>
<dbReference type="Proteomes" id="UP000230551">
    <property type="component" value="Unassembled WGS sequence"/>
</dbReference>
<organism evidence="1 2">
    <name type="scientific">Mycolicibacterium brumae</name>
    <dbReference type="NCBI Taxonomy" id="85968"/>
    <lineage>
        <taxon>Bacteria</taxon>
        <taxon>Bacillati</taxon>
        <taxon>Actinomycetota</taxon>
        <taxon>Actinomycetes</taxon>
        <taxon>Mycobacteriales</taxon>
        <taxon>Mycobacteriaceae</taxon>
        <taxon>Mycolicibacterium</taxon>
    </lineage>
</organism>
<gene>
    <name evidence="1" type="ORF">CQY22_002175</name>
</gene>
<accession>A0A2G5PFJ6</accession>
<dbReference type="EMBL" id="PDCN02000002">
    <property type="protein sequence ID" value="PIB77089.1"/>
    <property type="molecule type" value="Genomic_DNA"/>
</dbReference>
<dbReference type="STRING" id="85968.GCA_900073015_01885"/>
<evidence type="ECO:0000313" key="2">
    <source>
        <dbReference type="Proteomes" id="UP000230551"/>
    </source>
</evidence>
<dbReference type="AlphaFoldDB" id="A0A2G5PFJ6"/>